<evidence type="ECO:0000313" key="2">
    <source>
        <dbReference type="Proteomes" id="UP000334380"/>
    </source>
</evidence>
<sequence>MLCARVVRGAASSAKPMTPAAAMRALFSASNGLSMPTTTLPRGIKAISAIDGARTLSTSSAPRASAALTLDAPAATYAASSTLAASPAPRSTVTRCPAPTSFFTVSGVAATRDSPAAVSFGMPICIVIVSGSEPLSCCETQAAAARGACIERPSLAASKQRTLVQ</sequence>
<dbReference type="AlphaFoldDB" id="A0A5E4YU95"/>
<keyword evidence="2" id="KW-1185">Reference proteome</keyword>
<dbReference type="EMBL" id="CABPRU010000018">
    <property type="protein sequence ID" value="VVE52008.1"/>
    <property type="molecule type" value="Genomic_DNA"/>
</dbReference>
<organism evidence="1 2">
    <name type="scientific">Pandoraea terrigena</name>
    <dbReference type="NCBI Taxonomy" id="2508292"/>
    <lineage>
        <taxon>Bacteria</taxon>
        <taxon>Pseudomonadati</taxon>
        <taxon>Pseudomonadota</taxon>
        <taxon>Betaproteobacteria</taxon>
        <taxon>Burkholderiales</taxon>
        <taxon>Burkholderiaceae</taxon>
        <taxon>Pandoraea</taxon>
    </lineage>
</organism>
<gene>
    <name evidence="1" type="ORF">PTE31013_04791</name>
</gene>
<accession>A0A5E4YU95</accession>
<proteinExistence type="predicted"/>
<dbReference type="Proteomes" id="UP000334380">
    <property type="component" value="Unassembled WGS sequence"/>
</dbReference>
<protein>
    <submittedName>
        <fullName evidence="1">Uncharacterized protein</fullName>
    </submittedName>
</protein>
<evidence type="ECO:0000313" key="1">
    <source>
        <dbReference type="EMBL" id="VVE52008.1"/>
    </source>
</evidence>
<reference evidence="1 2" key="1">
    <citation type="submission" date="2019-08" db="EMBL/GenBank/DDBJ databases">
        <authorList>
            <person name="Peeters C."/>
        </authorList>
    </citation>
    <scope>NUCLEOTIDE SEQUENCE [LARGE SCALE GENOMIC DNA]</scope>
    <source>
        <strain evidence="1 2">LMG 31013</strain>
    </source>
</reference>
<name>A0A5E4YU95_9BURK</name>